<comment type="caution">
    <text evidence="19">The sequence shown here is derived from an EMBL/GenBank/DDBJ whole genome shotgun (WGS) entry which is preliminary data.</text>
</comment>
<keyword evidence="4" id="KW-0633">Potassium transport</keyword>
<protein>
    <submittedName>
        <fullName evidence="19">Uncharacterized protein</fullName>
    </submittedName>
</protein>
<reference evidence="19 20" key="1">
    <citation type="submission" date="2023-09" db="EMBL/GenBank/DDBJ databases">
        <title>Genomes of two closely related lineages of the louse Polyplax serrata with different host specificities.</title>
        <authorList>
            <person name="Martinu J."/>
            <person name="Tarabai H."/>
            <person name="Stefka J."/>
            <person name="Hypsa V."/>
        </authorList>
    </citation>
    <scope>NUCLEOTIDE SEQUENCE [LARGE SCALE GENOMIC DNA]</scope>
    <source>
        <strain evidence="19">98ZLc_SE</strain>
    </source>
</reference>
<feature type="transmembrane region" description="Helical" evidence="16">
    <location>
        <begin position="186"/>
        <end position="208"/>
    </location>
</feature>
<evidence type="ECO:0000256" key="4">
    <source>
        <dbReference type="ARBA" id="ARBA00022538"/>
    </source>
</evidence>
<feature type="compositionally biased region" description="Polar residues" evidence="15">
    <location>
        <begin position="64"/>
        <end position="78"/>
    </location>
</feature>
<keyword evidence="7" id="KW-0630">Potassium</keyword>
<keyword evidence="3" id="KW-0813">Transport</keyword>
<evidence type="ECO:0000259" key="18">
    <source>
        <dbReference type="Pfam" id="PF03522"/>
    </source>
</evidence>
<keyword evidence="13" id="KW-0739">Sodium transport</keyword>
<evidence type="ECO:0000313" key="20">
    <source>
        <dbReference type="Proteomes" id="UP001359485"/>
    </source>
</evidence>
<feature type="compositionally biased region" description="Basic residues" evidence="15">
    <location>
        <begin position="812"/>
        <end position="822"/>
    </location>
</feature>
<dbReference type="PANTHER" id="PTHR11827">
    <property type="entry name" value="SOLUTE CARRIER FAMILY 12, CATION COTRANSPORTERS"/>
    <property type="match status" value="1"/>
</dbReference>
<dbReference type="Proteomes" id="UP001359485">
    <property type="component" value="Unassembled WGS sequence"/>
</dbReference>
<keyword evidence="5 16" id="KW-0812">Transmembrane</keyword>
<evidence type="ECO:0000256" key="16">
    <source>
        <dbReference type="SAM" id="Phobius"/>
    </source>
</evidence>
<dbReference type="InterPro" id="IPR004842">
    <property type="entry name" value="SLC12A_fam"/>
</dbReference>
<keyword evidence="12" id="KW-0325">Glycoprotein</keyword>
<dbReference type="NCBIfam" id="TIGR00930">
    <property type="entry name" value="2a30"/>
    <property type="match status" value="1"/>
</dbReference>
<feature type="compositionally biased region" description="Basic and acidic residues" evidence="15">
    <location>
        <begin position="51"/>
        <end position="63"/>
    </location>
</feature>
<dbReference type="PANTHER" id="PTHR11827:SF103">
    <property type="entry name" value="SODIUM CHLORIDE COTRANSPORTER 69, ISOFORM E"/>
    <property type="match status" value="1"/>
</dbReference>
<dbReference type="Gene3D" id="1.20.1740.10">
    <property type="entry name" value="Amino acid/polyamine transporter I"/>
    <property type="match status" value="1"/>
</dbReference>
<feature type="transmembrane region" description="Helical" evidence="16">
    <location>
        <begin position="156"/>
        <end position="174"/>
    </location>
</feature>
<feature type="transmembrane region" description="Helical" evidence="16">
    <location>
        <begin position="303"/>
        <end position="321"/>
    </location>
</feature>
<feature type="transmembrane region" description="Helical" evidence="16">
    <location>
        <begin position="359"/>
        <end position="381"/>
    </location>
</feature>
<feature type="transmembrane region" description="Helical" evidence="16">
    <location>
        <begin position="275"/>
        <end position="296"/>
    </location>
</feature>
<proteinExistence type="inferred from homology"/>
<evidence type="ECO:0000313" key="19">
    <source>
        <dbReference type="EMBL" id="KAK6631553.1"/>
    </source>
</evidence>
<feature type="transmembrane region" description="Helical" evidence="16">
    <location>
        <begin position="545"/>
        <end position="566"/>
    </location>
</feature>
<comment type="subcellular location">
    <subcellularLocation>
        <location evidence="1">Membrane</location>
        <topology evidence="1">Multi-pass membrane protein</topology>
    </subcellularLocation>
</comment>
<feature type="transmembrane region" description="Helical" evidence="16">
    <location>
        <begin position="470"/>
        <end position="490"/>
    </location>
</feature>
<evidence type="ECO:0000256" key="2">
    <source>
        <dbReference type="ARBA" id="ARBA00010593"/>
    </source>
</evidence>
<evidence type="ECO:0000256" key="14">
    <source>
        <dbReference type="ARBA" id="ARBA00023214"/>
    </source>
</evidence>
<dbReference type="InterPro" id="IPR018491">
    <property type="entry name" value="SLC12_C"/>
</dbReference>
<feature type="transmembrane region" description="Helical" evidence="16">
    <location>
        <begin position="229"/>
        <end position="250"/>
    </location>
</feature>
<gene>
    <name evidence="19" type="ORF">RUM44_006081</name>
</gene>
<evidence type="ECO:0000256" key="10">
    <source>
        <dbReference type="ARBA" id="ARBA00023065"/>
    </source>
</evidence>
<evidence type="ECO:0000259" key="17">
    <source>
        <dbReference type="Pfam" id="PF00324"/>
    </source>
</evidence>
<keyword evidence="20" id="KW-1185">Reference proteome</keyword>
<name>A0ABR1AYX5_POLSC</name>
<sequence>MESNGKPGTRGKSEDLPTSTGDSSRFHVAKVNNANENGSGPDTRITIPNIEIDKCEGPNENGDKNTSTPSPNIGRLSENNTYVYDPKLAKNLYEITREALPRLEHYKDSNSVHHAQRPSLDALHNDDFYEKVQKEKEEENIELQGKIIKFGWLDGVFMRCLLNIWGVMLFLRLSWVVGQAGIGEGILIICLSNVVTLVTTISMSAVCTNGQIKGGGVYYMISRSLGPQFGGAIGLMFTLANSVAVAMYIVGFCESLQTLLKSFDLIIIDGDTNDIRLVGVITLVLILVLAIVGMDWVTRTQMVLLIVLVCSQIDFMIGTLVGPKNEEEIARGFVGYNSEVFKDNFFSQYRYYEGTEHDFFSVFAVFFPAVTGIVAGANLSGDLKDPSSAIPKGTLLAILVTFLSYLTYAFMIGGCTLRDATGSVDDYIKGLQLNASNPMVFVTNCTEGACEYGLQNDSQAMELTSLWGPLIYGGCFAATLSSAIASLVGAPRVLQALAKDKLYPFIGFFSKGYGANNDPVRGYVLVFLTSFACILIAQLNAIAPLLSNFFLTAYALINFSVFHASISKSPGWRPAFRYYNAWVSLLGTLLCIVVMFLISWWTALITFVVVITLYLYVSYRKPDVNWGSSTQAQCYSMALRSVIDLNDMEEHVKNYRPQIIIMSGLPGWRPPLVHFANLLVKGLSLLICSHVVPEETQQREIDALTKRGHRWLAHHKVKGFFNVVGAKDFEAGARSLMQSVGIGKLKPNMLLMGYKSEWKKCDQEDLLKYFNVIHAALDKHLAIGIFRMPTGLDYSKKIQDDDLIAPENERERKRRKRNKKLLSRNDSADQLSSDSETETKKISSSPVGETLKKKNQTVLRSRFKGNIVPRVERTPLDLEGNPVPQDVVDSLMHFKRKQATGYIDVWWLYDDGGLTLLLPYILSTRSIFADCKLRVFSLCSNADELDQEQRKLAALLSKFRISCKDVIVIPDIMKKAQVSSKIEFDAIIQDFRVPDNQVTEENKALVISDSEYNALKEKSNRHMRLRELLKEHSSDSTFIVMTLPVPRKGSISAPMYMAWLELLTKGMPPYLLVRGNQKSVLTFYS</sequence>
<dbReference type="Pfam" id="PF03522">
    <property type="entry name" value="SLC12"/>
    <property type="match status" value="1"/>
</dbReference>
<evidence type="ECO:0000256" key="8">
    <source>
        <dbReference type="ARBA" id="ARBA00022989"/>
    </source>
</evidence>
<dbReference type="InterPro" id="IPR002443">
    <property type="entry name" value="SLC12A1/SLC12A2"/>
</dbReference>
<evidence type="ECO:0000256" key="15">
    <source>
        <dbReference type="SAM" id="MobiDB-lite"/>
    </source>
</evidence>
<feature type="region of interest" description="Disordered" evidence="15">
    <location>
        <begin position="805"/>
        <end position="851"/>
    </location>
</feature>
<evidence type="ECO:0000256" key="7">
    <source>
        <dbReference type="ARBA" id="ARBA00022958"/>
    </source>
</evidence>
<feature type="compositionally biased region" description="Polar residues" evidence="15">
    <location>
        <begin position="824"/>
        <end position="834"/>
    </location>
</feature>
<feature type="region of interest" description="Disordered" evidence="15">
    <location>
        <begin position="1"/>
        <end position="78"/>
    </location>
</feature>
<feature type="transmembrane region" description="Helical" evidence="16">
    <location>
        <begin position="578"/>
        <end position="597"/>
    </location>
</feature>
<keyword evidence="9" id="KW-0915">Sodium</keyword>
<evidence type="ECO:0000256" key="11">
    <source>
        <dbReference type="ARBA" id="ARBA00023136"/>
    </source>
</evidence>
<feature type="domain" description="SLC12A transporter C-terminal" evidence="18">
    <location>
        <begin position="669"/>
        <end position="1085"/>
    </location>
</feature>
<dbReference type="Pfam" id="PF00324">
    <property type="entry name" value="AA_permease"/>
    <property type="match status" value="1"/>
</dbReference>
<organism evidence="19 20">
    <name type="scientific">Polyplax serrata</name>
    <name type="common">Common mouse louse</name>
    <dbReference type="NCBI Taxonomy" id="468196"/>
    <lineage>
        <taxon>Eukaryota</taxon>
        <taxon>Metazoa</taxon>
        <taxon>Ecdysozoa</taxon>
        <taxon>Arthropoda</taxon>
        <taxon>Hexapoda</taxon>
        <taxon>Insecta</taxon>
        <taxon>Pterygota</taxon>
        <taxon>Neoptera</taxon>
        <taxon>Paraneoptera</taxon>
        <taxon>Psocodea</taxon>
        <taxon>Troctomorpha</taxon>
        <taxon>Phthiraptera</taxon>
        <taxon>Anoplura</taxon>
        <taxon>Polyplacidae</taxon>
        <taxon>Polyplax</taxon>
    </lineage>
</organism>
<feature type="transmembrane region" description="Helical" evidence="16">
    <location>
        <begin position="520"/>
        <end position="539"/>
    </location>
</feature>
<dbReference type="PRINTS" id="PR01207">
    <property type="entry name" value="NAKCLTRNSPRT"/>
</dbReference>
<evidence type="ECO:0000256" key="1">
    <source>
        <dbReference type="ARBA" id="ARBA00004141"/>
    </source>
</evidence>
<evidence type="ECO:0000256" key="3">
    <source>
        <dbReference type="ARBA" id="ARBA00022448"/>
    </source>
</evidence>
<dbReference type="InterPro" id="IPR004841">
    <property type="entry name" value="AA-permease/SLC12A_dom"/>
</dbReference>
<keyword evidence="6" id="KW-0769">Symport</keyword>
<keyword evidence="11 16" id="KW-0472">Membrane</keyword>
<evidence type="ECO:0000256" key="6">
    <source>
        <dbReference type="ARBA" id="ARBA00022847"/>
    </source>
</evidence>
<evidence type="ECO:0000256" key="9">
    <source>
        <dbReference type="ARBA" id="ARBA00023053"/>
    </source>
</evidence>
<keyword evidence="8 16" id="KW-1133">Transmembrane helix</keyword>
<comment type="similarity">
    <text evidence="2">Belongs to the SLC12A transporter family.</text>
</comment>
<keyword evidence="10" id="KW-0406">Ion transport</keyword>
<evidence type="ECO:0000256" key="13">
    <source>
        <dbReference type="ARBA" id="ARBA00023201"/>
    </source>
</evidence>
<dbReference type="EMBL" id="JAWJWF010000006">
    <property type="protein sequence ID" value="KAK6631553.1"/>
    <property type="molecule type" value="Genomic_DNA"/>
</dbReference>
<feature type="transmembrane region" description="Helical" evidence="16">
    <location>
        <begin position="393"/>
        <end position="413"/>
    </location>
</feature>
<evidence type="ECO:0000256" key="5">
    <source>
        <dbReference type="ARBA" id="ARBA00022692"/>
    </source>
</evidence>
<keyword evidence="14" id="KW-0868">Chloride</keyword>
<evidence type="ECO:0000256" key="12">
    <source>
        <dbReference type="ARBA" id="ARBA00023180"/>
    </source>
</evidence>
<accession>A0ABR1AYX5</accession>
<feature type="domain" description="Amino acid permease/ SLC12A" evidence="17">
    <location>
        <begin position="155"/>
        <end position="660"/>
    </location>
</feature>